<dbReference type="RefSeq" id="WP_042220290.1">
    <property type="nucleotide sequence ID" value="NZ_BAAABQ010000056.1"/>
</dbReference>
<dbReference type="Gene3D" id="3.40.50.10170">
    <property type="match status" value="1"/>
</dbReference>
<accession>A0ABR6BL62</accession>
<evidence type="ECO:0000313" key="2">
    <source>
        <dbReference type="EMBL" id="MBA8927643.1"/>
    </source>
</evidence>
<dbReference type="Gene3D" id="3.30.1180.10">
    <property type="match status" value="1"/>
</dbReference>
<comment type="caution">
    <text evidence="2">The sequence shown here is derived from an EMBL/GenBank/DDBJ whole genome shotgun (WGS) entry which is preliminary data.</text>
</comment>
<dbReference type="NCBIfam" id="TIGR00762">
    <property type="entry name" value="DegV"/>
    <property type="match status" value="1"/>
</dbReference>
<keyword evidence="3" id="KW-1185">Reference proteome</keyword>
<dbReference type="PANTHER" id="PTHR33434:SF2">
    <property type="entry name" value="FATTY ACID-BINDING PROTEIN TM_1468"/>
    <property type="match status" value="1"/>
</dbReference>
<sequence>MSVAVVTDSTAYLPEGFAKRCSVRVIPLHVLVDGAGRLDGVDFGPVELATALGDRRAVTTSRANPAELAAEYRRALDEGADSVVAVHLSGELSGTWQAAWQAAEEVGPDKVRIVDSRSTAMGLGFAVLAAADAAAQGASPAEVEAAATRVAARARTYFCVETLEHLRRGGRIGTAAALVGTALSVKPLLHVADGRIVPLEKVRTTSRAIARLVELAADAAGRGPVGLAVHHLAAPERAAELAAKLESRLPTSPGCLISEVGPVIGAHTGPGVLGVVVLPGGLPVADLPV</sequence>
<dbReference type="InterPro" id="IPR003797">
    <property type="entry name" value="DegV"/>
</dbReference>
<proteinExistence type="predicted"/>
<dbReference type="SUPFAM" id="SSF82549">
    <property type="entry name" value="DAK1/DegV-like"/>
    <property type="match status" value="1"/>
</dbReference>
<evidence type="ECO:0000256" key="1">
    <source>
        <dbReference type="ARBA" id="ARBA00023121"/>
    </source>
</evidence>
<gene>
    <name evidence="2" type="ORF">BC739_004849</name>
</gene>
<dbReference type="Proteomes" id="UP000517916">
    <property type="component" value="Unassembled WGS sequence"/>
</dbReference>
<reference evidence="2 3" key="1">
    <citation type="submission" date="2020-08" db="EMBL/GenBank/DDBJ databases">
        <title>Genomic Encyclopedia of Archaeal and Bacterial Type Strains, Phase II (KMG-II): from individual species to whole genera.</title>
        <authorList>
            <person name="Goeker M."/>
        </authorList>
    </citation>
    <scope>NUCLEOTIDE SEQUENCE [LARGE SCALE GENOMIC DNA]</scope>
    <source>
        <strain evidence="2 3">DSM 43850</strain>
    </source>
</reference>
<organism evidence="2 3">
    <name type="scientific">Kutzneria viridogrisea</name>
    <dbReference type="NCBI Taxonomy" id="47990"/>
    <lineage>
        <taxon>Bacteria</taxon>
        <taxon>Bacillati</taxon>
        <taxon>Actinomycetota</taxon>
        <taxon>Actinomycetes</taxon>
        <taxon>Pseudonocardiales</taxon>
        <taxon>Pseudonocardiaceae</taxon>
        <taxon>Kutzneria</taxon>
    </lineage>
</organism>
<protein>
    <submittedName>
        <fullName evidence="2">DegV family protein with EDD domain</fullName>
    </submittedName>
</protein>
<dbReference type="InterPro" id="IPR043168">
    <property type="entry name" value="DegV_C"/>
</dbReference>
<dbReference type="InterPro" id="IPR050270">
    <property type="entry name" value="DegV_domain_contain"/>
</dbReference>
<name>A0ABR6BL62_9PSEU</name>
<dbReference type="Pfam" id="PF02645">
    <property type="entry name" value="DegV"/>
    <property type="match status" value="1"/>
</dbReference>
<dbReference type="EMBL" id="JACJID010000003">
    <property type="protein sequence ID" value="MBA8927643.1"/>
    <property type="molecule type" value="Genomic_DNA"/>
</dbReference>
<dbReference type="PROSITE" id="PS51482">
    <property type="entry name" value="DEGV"/>
    <property type="match status" value="1"/>
</dbReference>
<keyword evidence="1" id="KW-0446">Lipid-binding</keyword>
<dbReference type="PANTHER" id="PTHR33434">
    <property type="entry name" value="DEGV DOMAIN-CONTAINING PROTEIN DR_1986-RELATED"/>
    <property type="match status" value="1"/>
</dbReference>
<evidence type="ECO:0000313" key="3">
    <source>
        <dbReference type="Proteomes" id="UP000517916"/>
    </source>
</evidence>